<name>A0A164U401_9AGAM</name>
<evidence type="ECO:0000256" key="6">
    <source>
        <dbReference type="SAM" id="MobiDB-lite"/>
    </source>
</evidence>
<comment type="similarity">
    <text evidence="2">Belongs to the SNF5 family.</text>
</comment>
<evidence type="ECO:0000256" key="1">
    <source>
        <dbReference type="ARBA" id="ARBA00004123"/>
    </source>
</evidence>
<evidence type="ECO:0000256" key="2">
    <source>
        <dbReference type="ARBA" id="ARBA00010239"/>
    </source>
</evidence>
<dbReference type="STRING" id="1314777.A0A164U401"/>
<feature type="region of interest" description="Disordered" evidence="6">
    <location>
        <begin position="430"/>
        <end position="455"/>
    </location>
</feature>
<feature type="compositionally biased region" description="Acidic residues" evidence="6">
    <location>
        <begin position="166"/>
        <end position="180"/>
    </location>
</feature>
<feature type="region of interest" description="Disordered" evidence="6">
    <location>
        <begin position="49"/>
        <end position="98"/>
    </location>
</feature>
<reference evidence="7 8" key="1">
    <citation type="journal article" date="2016" name="Mol. Biol. Evol.">
        <title>Comparative Genomics of Early-Diverging Mushroom-Forming Fungi Provides Insights into the Origins of Lignocellulose Decay Capabilities.</title>
        <authorList>
            <person name="Nagy L.G."/>
            <person name="Riley R."/>
            <person name="Tritt A."/>
            <person name="Adam C."/>
            <person name="Daum C."/>
            <person name="Floudas D."/>
            <person name="Sun H."/>
            <person name="Yadav J.S."/>
            <person name="Pangilinan J."/>
            <person name="Larsson K.H."/>
            <person name="Matsuura K."/>
            <person name="Barry K."/>
            <person name="Labutti K."/>
            <person name="Kuo R."/>
            <person name="Ohm R.A."/>
            <person name="Bhattacharya S.S."/>
            <person name="Shirouzu T."/>
            <person name="Yoshinaga Y."/>
            <person name="Martin F.M."/>
            <person name="Grigoriev I.V."/>
            <person name="Hibbett D.S."/>
        </authorList>
    </citation>
    <scope>NUCLEOTIDE SEQUENCE [LARGE SCALE GENOMIC DNA]</scope>
    <source>
        <strain evidence="7 8">HHB9708</strain>
    </source>
</reference>
<feature type="compositionally biased region" description="Polar residues" evidence="6">
    <location>
        <begin position="535"/>
        <end position="546"/>
    </location>
</feature>
<gene>
    <name evidence="7" type="ORF">SISNIDRAFT_87974</name>
</gene>
<dbReference type="AlphaFoldDB" id="A0A164U401"/>
<accession>A0A164U401</accession>
<dbReference type="OrthoDB" id="10258327at2759"/>
<keyword evidence="4" id="KW-0804">Transcription</keyword>
<evidence type="ECO:0000256" key="3">
    <source>
        <dbReference type="ARBA" id="ARBA00023015"/>
    </source>
</evidence>
<keyword evidence="3" id="KW-0805">Transcription regulation</keyword>
<keyword evidence="8" id="KW-1185">Reference proteome</keyword>
<feature type="compositionally biased region" description="Polar residues" evidence="6">
    <location>
        <begin position="49"/>
        <end position="65"/>
    </location>
</feature>
<feature type="compositionally biased region" description="Basic and acidic residues" evidence="6">
    <location>
        <begin position="446"/>
        <end position="455"/>
    </location>
</feature>
<dbReference type="PANTHER" id="PTHR10019">
    <property type="entry name" value="SNF5"/>
    <property type="match status" value="1"/>
</dbReference>
<evidence type="ECO:0000313" key="8">
    <source>
        <dbReference type="Proteomes" id="UP000076722"/>
    </source>
</evidence>
<feature type="region of interest" description="Disordered" evidence="6">
    <location>
        <begin position="146"/>
        <end position="240"/>
    </location>
</feature>
<dbReference type="EMBL" id="KV419408">
    <property type="protein sequence ID" value="KZS92898.1"/>
    <property type="molecule type" value="Genomic_DNA"/>
</dbReference>
<protein>
    <submittedName>
        <fullName evidence="7">SNF5-domain-containing protein</fullName>
    </submittedName>
</protein>
<evidence type="ECO:0000313" key="7">
    <source>
        <dbReference type="EMBL" id="KZS92898.1"/>
    </source>
</evidence>
<dbReference type="GO" id="GO:0000228">
    <property type="term" value="C:nuclear chromosome"/>
    <property type="evidence" value="ECO:0007669"/>
    <property type="project" value="InterPro"/>
</dbReference>
<evidence type="ECO:0000256" key="4">
    <source>
        <dbReference type="ARBA" id="ARBA00023163"/>
    </source>
</evidence>
<dbReference type="Pfam" id="PF04855">
    <property type="entry name" value="SNF5"/>
    <property type="match status" value="1"/>
</dbReference>
<dbReference type="Proteomes" id="UP000076722">
    <property type="component" value="Unassembled WGS sequence"/>
</dbReference>
<comment type="subcellular location">
    <subcellularLocation>
        <location evidence="1">Nucleus</location>
    </subcellularLocation>
</comment>
<feature type="compositionally biased region" description="Basic and acidic residues" evidence="6">
    <location>
        <begin position="513"/>
        <end position="534"/>
    </location>
</feature>
<dbReference type="InterPro" id="IPR006939">
    <property type="entry name" value="SNF5"/>
</dbReference>
<proteinExistence type="inferred from homology"/>
<feature type="compositionally biased region" description="Low complexity" evidence="6">
    <location>
        <begin position="84"/>
        <end position="95"/>
    </location>
</feature>
<sequence>MSVDRSTFASMSDAQLQRAISAISTAASAGKPAQQPQTLQLTPKSVLPYQTTPNMSWHTHTQYKPDTSRTKQKAKPPAKPQTPAPYYAQQTTYPTQPAPAYPAQQYAAYTTPPIPTATQALHTSYASRLRTGATLIMQPILTSATTTSLRNSSRRAGLINYTEPGSGDELDGPMESDDSDFVASGGTKAAVRSSLRQRGMGGHGSSASGTPVPGSSVLPGQSSGKGDLDQAYAGPSKNIIPKPAHLTKHEFFSQEALDAQAAKPSNLVPIRVELETDQYRIRDCFVWNVNEQLITPQQFAKIFCADLELPVHPYVEQVTAAIRSQVEEHEGIASMDLSVDPDDEGSAEGDELPDCRVILAIDVQIGTRHLMDTIEWDLSSSLTPENFALTLCADLGLTGEAAPLVAHAVHEELLKHKRDAVEWGIIGGDREEPSAMDRTSTAVTDSQERERARDKSGLGLLKDKTGLGLGVGGFTGRAGRDAASRAPKTLRGVWRDWGEAEEWRTRFEELTPEEVERREIERERASRRLRRETSKFQSSNIGRRRR</sequence>
<feature type="region of interest" description="Disordered" evidence="6">
    <location>
        <begin position="513"/>
        <end position="546"/>
    </location>
</feature>
<evidence type="ECO:0000256" key="5">
    <source>
        <dbReference type="ARBA" id="ARBA00023242"/>
    </source>
</evidence>
<organism evidence="7 8">
    <name type="scientific">Sistotremastrum niveocremeum HHB9708</name>
    <dbReference type="NCBI Taxonomy" id="1314777"/>
    <lineage>
        <taxon>Eukaryota</taxon>
        <taxon>Fungi</taxon>
        <taxon>Dikarya</taxon>
        <taxon>Basidiomycota</taxon>
        <taxon>Agaricomycotina</taxon>
        <taxon>Agaricomycetes</taxon>
        <taxon>Sistotremastrales</taxon>
        <taxon>Sistotremastraceae</taxon>
        <taxon>Sertulicium</taxon>
        <taxon>Sertulicium niveocremeum</taxon>
    </lineage>
</organism>
<dbReference type="GO" id="GO:0006338">
    <property type="term" value="P:chromatin remodeling"/>
    <property type="evidence" value="ECO:0007669"/>
    <property type="project" value="InterPro"/>
</dbReference>
<keyword evidence="5" id="KW-0539">Nucleus</keyword>